<dbReference type="EMBL" id="AP014546">
    <property type="protein sequence ID" value="BBB30285.1"/>
    <property type="molecule type" value="Genomic_DNA"/>
</dbReference>
<dbReference type="GO" id="GO:0015035">
    <property type="term" value="F:protein-disulfide reductase activity"/>
    <property type="evidence" value="ECO:0007669"/>
    <property type="project" value="InterPro"/>
</dbReference>
<protein>
    <submittedName>
        <fullName evidence="1">Thiol-disulfide oxidoreductase</fullName>
    </submittedName>
</protein>
<accession>A0A7R6SWY2</accession>
<sequence>MTSITPVKPIIFYDGSCPLCSKEINHYQRLDYKQKVEWLDLTTNTDRLAAYGIEYTTAMARLHGIDASGTQISGVAAFLLIWDNLNYYHYLAKIIRVLMLEKPLEIVYQRFAKWRFKRQSAEQCEGNCRIPPSSLE</sequence>
<dbReference type="InterPro" id="IPR007263">
    <property type="entry name" value="DCC1-like"/>
</dbReference>
<name>A0A7R6SWY2_9GAMM</name>
<dbReference type="Pfam" id="PF04134">
    <property type="entry name" value="DCC1-like"/>
    <property type="match status" value="1"/>
</dbReference>
<evidence type="ECO:0000313" key="1">
    <source>
        <dbReference type="EMBL" id="BBB30285.1"/>
    </source>
</evidence>
<dbReference type="Proteomes" id="UP000595332">
    <property type="component" value="Chromosome"/>
</dbReference>
<dbReference type="KEGG" id="njp:NEJAP_2339"/>
<dbReference type="InterPro" id="IPR044691">
    <property type="entry name" value="DCC1_Trx"/>
</dbReference>
<evidence type="ECO:0000313" key="2">
    <source>
        <dbReference type="Proteomes" id="UP000595332"/>
    </source>
</evidence>
<keyword evidence="2" id="KW-1185">Reference proteome</keyword>
<proteinExistence type="predicted"/>
<gene>
    <name evidence="1" type="ORF">NEJAP_2339</name>
</gene>
<reference evidence="1 2" key="1">
    <citation type="journal article" date="2008" name="Int. J. Syst. Evol. Microbiol.">
        <title>Neptunomonas japonica sp. nov., an Osedax japonicus symbiont-like bacterium isolated from sediment adjacent to sperm whale carcasses off Kagoshima, Japan.</title>
        <authorList>
            <person name="Miyazaki M."/>
            <person name="Nogi Y."/>
            <person name="Fujiwara Y."/>
            <person name="Kawato M."/>
            <person name="Kubokawa K."/>
            <person name="Horikoshi K."/>
        </authorList>
    </citation>
    <scope>NUCLEOTIDE SEQUENCE [LARGE SCALE GENOMIC DNA]</scope>
    <source>
        <strain evidence="1 2">JAMM 1380</strain>
    </source>
</reference>
<dbReference type="RefSeq" id="WP_201347483.1">
    <property type="nucleotide sequence ID" value="NZ_AP014546.1"/>
</dbReference>
<dbReference type="PANTHER" id="PTHR34290">
    <property type="entry name" value="SI:CH73-390P7.2"/>
    <property type="match status" value="1"/>
</dbReference>
<dbReference type="AlphaFoldDB" id="A0A7R6SWY2"/>
<organism evidence="1 2">
    <name type="scientific">Neptunomonas japonica JAMM 1380</name>
    <dbReference type="NCBI Taxonomy" id="1441457"/>
    <lineage>
        <taxon>Bacteria</taxon>
        <taxon>Pseudomonadati</taxon>
        <taxon>Pseudomonadota</taxon>
        <taxon>Gammaproteobacteria</taxon>
        <taxon>Oceanospirillales</taxon>
        <taxon>Oceanospirillaceae</taxon>
        <taxon>Neptunomonas</taxon>
    </lineage>
</organism>
<dbReference type="PANTHER" id="PTHR34290:SF2">
    <property type="entry name" value="OS04G0668800 PROTEIN"/>
    <property type="match status" value="1"/>
</dbReference>